<keyword evidence="4" id="KW-1185">Reference proteome</keyword>
<dbReference type="Gene3D" id="3.40.50.450">
    <property type="match status" value="1"/>
</dbReference>
<sequence length="183" mass="19300">MEIVEIQRGNPEYPVGLEDTPNPSATLFARGNVSLLNRPGVAIVGSRDASPNGLEIARRIAGYITTKGNVVISGLALGIDAVAHEGALAAGGDTIPVLAHGLHTANPRANYKLAMRILDTGGLWVSEHPEDVSPQRHFFVARNRIQVGLSQSSVIVESAASSGTMKHVDFYLQAPPPLCCCPS</sequence>
<dbReference type="PANTHER" id="PTHR43022:SF1">
    <property type="entry name" value="PROTEIN SMF"/>
    <property type="match status" value="1"/>
</dbReference>
<accession>A0ABY4V6Y0</accession>
<evidence type="ECO:0000259" key="2">
    <source>
        <dbReference type="Pfam" id="PF02481"/>
    </source>
</evidence>
<evidence type="ECO:0000313" key="3">
    <source>
        <dbReference type="EMBL" id="USD19932.1"/>
    </source>
</evidence>
<dbReference type="SUPFAM" id="SSF102405">
    <property type="entry name" value="MCP/YpsA-like"/>
    <property type="match status" value="1"/>
</dbReference>
<reference evidence="3" key="1">
    <citation type="submission" date="2022-02" db="EMBL/GenBank/DDBJ databases">
        <title>Coral-associated bacteria.</title>
        <authorList>
            <person name="Tang K."/>
            <person name="Wang X."/>
        </authorList>
    </citation>
    <scope>NUCLEOTIDE SEQUENCE</scope>
    <source>
        <strain evidence="3">SCSIO 43006</strain>
    </source>
</reference>
<dbReference type="PANTHER" id="PTHR43022">
    <property type="entry name" value="PROTEIN SMF"/>
    <property type="match status" value="1"/>
</dbReference>
<dbReference type="EMBL" id="CP092418">
    <property type="protein sequence ID" value="USD19932.1"/>
    <property type="molecule type" value="Genomic_DNA"/>
</dbReference>
<protein>
    <submittedName>
        <fullName evidence="3">DNA-protecting protein DprA</fullName>
    </submittedName>
</protein>
<dbReference type="Pfam" id="PF02481">
    <property type="entry name" value="DNA_processg_A"/>
    <property type="match status" value="1"/>
</dbReference>
<comment type="similarity">
    <text evidence="1">Belongs to the DprA/Smf family.</text>
</comment>
<dbReference type="Proteomes" id="UP001055658">
    <property type="component" value="Chromosome"/>
</dbReference>
<proteinExistence type="inferred from homology"/>
<dbReference type="InterPro" id="IPR003488">
    <property type="entry name" value="DprA"/>
</dbReference>
<organism evidence="3 4">
    <name type="scientific">Microbulbifer variabilis</name>
    <dbReference type="NCBI Taxonomy" id="266805"/>
    <lineage>
        <taxon>Bacteria</taxon>
        <taxon>Pseudomonadati</taxon>
        <taxon>Pseudomonadota</taxon>
        <taxon>Gammaproteobacteria</taxon>
        <taxon>Cellvibrionales</taxon>
        <taxon>Microbulbiferaceae</taxon>
        <taxon>Microbulbifer</taxon>
    </lineage>
</organism>
<gene>
    <name evidence="3" type="ORF">MJO52_12675</name>
</gene>
<dbReference type="InterPro" id="IPR057666">
    <property type="entry name" value="DrpA_SLOG"/>
</dbReference>
<feature type="domain" description="Smf/DprA SLOG" evidence="2">
    <location>
        <begin position="8"/>
        <end position="175"/>
    </location>
</feature>
<evidence type="ECO:0000256" key="1">
    <source>
        <dbReference type="ARBA" id="ARBA00006525"/>
    </source>
</evidence>
<name>A0ABY4V6Y0_9GAMM</name>
<evidence type="ECO:0000313" key="4">
    <source>
        <dbReference type="Proteomes" id="UP001055658"/>
    </source>
</evidence>
<dbReference type="RefSeq" id="WP_252082022.1">
    <property type="nucleotide sequence ID" value="NZ_CP092418.1"/>
</dbReference>